<feature type="compositionally biased region" description="Low complexity" evidence="1">
    <location>
        <begin position="28"/>
        <end position="41"/>
    </location>
</feature>
<reference evidence="2 3" key="1">
    <citation type="submission" date="2016-02" db="EMBL/GenBank/DDBJ databases">
        <title>Band-tailed pigeon sequencing and assembly.</title>
        <authorList>
            <person name="Soares A.E."/>
            <person name="Novak B.J."/>
            <person name="Rice E.S."/>
            <person name="O'Connell B."/>
            <person name="Chang D."/>
            <person name="Weber S."/>
            <person name="Shapiro B."/>
        </authorList>
    </citation>
    <scope>NUCLEOTIDE SEQUENCE [LARGE SCALE GENOMIC DNA]</scope>
    <source>
        <strain evidence="2">BTP2013</strain>
        <tissue evidence="2">Blood</tissue>
    </source>
</reference>
<dbReference type="Proteomes" id="UP000190648">
    <property type="component" value="Unassembled WGS sequence"/>
</dbReference>
<sequence>MLLKAAFRCSANSLSRAPRSPLCPSLGSSRASPAPAPASRAPARERVMLWHHPAAPRLLQPPPGLAGHLPPCPWYPGCIPLPDPEEDAEDALGDAELQLGRKEDEGWAGPERLHKVELGKDCGETEKILLWKRSSLEPPSAVSCLQHHDAQLVEVAGENGAAALTRRAKSRLDEGTSVQLLSTSRG</sequence>
<organism evidence="2 3">
    <name type="scientific">Patagioenas fasciata monilis</name>
    <dbReference type="NCBI Taxonomy" id="372326"/>
    <lineage>
        <taxon>Eukaryota</taxon>
        <taxon>Metazoa</taxon>
        <taxon>Chordata</taxon>
        <taxon>Craniata</taxon>
        <taxon>Vertebrata</taxon>
        <taxon>Euteleostomi</taxon>
        <taxon>Archelosauria</taxon>
        <taxon>Archosauria</taxon>
        <taxon>Dinosauria</taxon>
        <taxon>Saurischia</taxon>
        <taxon>Theropoda</taxon>
        <taxon>Coelurosauria</taxon>
        <taxon>Aves</taxon>
        <taxon>Neognathae</taxon>
        <taxon>Neoaves</taxon>
        <taxon>Columbimorphae</taxon>
        <taxon>Columbiformes</taxon>
        <taxon>Columbidae</taxon>
        <taxon>Patagioenas</taxon>
    </lineage>
</organism>
<keyword evidence="3" id="KW-1185">Reference proteome</keyword>
<protein>
    <submittedName>
        <fullName evidence="2">Uncharacterized protein</fullName>
    </submittedName>
</protein>
<evidence type="ECO:0000313" key="2">
    <source>
        <dbReference type="EMBL" id="OPJ83962.1"/>
    </source>
</evidence>
<accession>A0A1V4KHP3</accession>
<evidence type="ECO:0000256" key="1">
    <source>
        <dbReference type="SAM" id="MobiDB-lite"/>
    </source>
</evidence>
<feature type="region of interest" description="Disordered" evidence="1">
    <location>
        <begin position="167"/>
        <end position="186"/>
    </location>
</feature>
<dbReference type="EMBL" id="LSYS01003090">
    <property type="protein sequence ID" value="OPJ83962.1"/>
    <property type="molecule type" value="Genomic_DNA"/>
</dbReference>
<name>A0A1V4KHP3_PATFA</name>
<proteinExistence type="predicted"/>
<gene>
    <name evidence="2" type="ORF">AV530_004638</name>
</gene>
<comment type="caution">
    <text evidence="2">The sequence shown here is derived from an EMBL/GenBank/DDBJ whole genome shotgun (WGS) entry which is preliminary data.</text>
</comment>
<feature type="region of interest" description="Disordered" evidence="1">
    <location>
        <begin position="15"/>
        <end position="42"/>
    </location>
</feature>
<evidence type="ECO:0000313" key="3">
    <source>
        <dbReference type="Proteomes" id="UP000190648"/>
    </source>
</evidence>
<feature type="compositionally biased region" description="Polar residues" evidence="1">
    <location>
        <begin position="176"/>
        <end position="186"/>
    </location>
</feature>
<dbReference type="AlphaFoldDB" id="A0A1V4KHP3"/>